<feature type="domain" description="UPF0033" evidence="2">
    <location>
        <begin position="33"/>
        <end position="102"/>
    </location>
</feature>
<evidence type="ECO:0000313" key="4">
    <source>
        <dbReference type="Proteomes" id="UP001319921"/>
    </source>
</evidence>
<evidence type="ECO:0000313" key="3">
    <source>
        <dbReference type="EMBL" id="BDB98444.1"/>
    </source>
</evidence>
<dbReference type="PANTHER" id="PTHR33279">
    <property type="entry name" value="SULFUR CARRIER PROTEIN YEDF-RELATED"/>
    <property type="match status" value="1"/>
</dbReference>
<dbReference type="PANTHER" id="PTHR33279:SF6">
    <property type="entry name" value="SULFUR CARRIER PROTEIN YEDF-RELATED"/>
    <property type="match status" value="1"/>
</dbReference>
<dbReference type="Pfam" id="PF01206">
    <property type="entry name" value="TusA"/>
    <property type="match status" value="1"/>
</dbReference>
<reference evidence="3 4" key="1">
    <citation type="journal article" date="2022" name="Microbiol. Resour. Announc.">
        <title>Complete Genome Sequence of the Hyperthermophilic and Acidophilic Archaeon Saccharolobus caldissimus Strain HS-3T.</title>
        <authorList>
            <person name="Sakai H.D."/>
            <person name="Kurosawa N."/>
        </authorList>
    </citation>
    <scope>NUCLEOTIDE SEQUENCE [LARGE SCALE GENOMIC DNA]</scope>
    <source>
        <strain evidence="3 4">JCM32116</strain>
    </source>
</reference>
<protein>
    <recommendedName>
        <fullName evidence="2">UPF0033 domain-containing protein</fullName>
    </recommendedName>
</protein>
<sequence>MIKRNFISINKEFINPYDANINGKNMSSLKIYKELDLTSSSCAGPIGELSSVVDELREDEAVKVILGDEATKKDITLWVKKRGLKLIQESQEGNKYILLIGK</sequence>
<dbReference type="InterPro" id="IPR036868">
    <property type="entry name" value="TusA-like_sf"/>
</dbReference>
<dbReference type="KEGG" id="scas:SACC_14610"/>
<organism evidence="3 4">
    <name type="scientific">Saccharolobus caldissimus</name>
    <dbReference type="NCBI Taxonomy" id="1702097"/>
    <lineage>
        <taxon>Archaea</taxon>
        <taxon>Thermoproteota</taxon>
        <taxon>Thermoprotei</taxon>
        <taxon>Sulfolobales</taxon>
        <taxon>Sulfolobaceae</taxon>
        <taxon>Saccharolobus</taxon>
    </lineage>
</organism>
<dbReference type="AlphaFoldDB" id="A0AAQ4CRL3"/>
<proteinExistence type="inferred from homology"/>
<name>A0AAQ4CRL3_9CREN</name>
<comment type="similarity">
    <text evidence="1">Belongs to the sulfur carrier protein TusA family.</text>
</comment>
<dbReference type="Gene3D" id="3.30.110.40">
    <property type="entry name" value="TusA-like domain"/>
    <property type="match status" value="1"/>
</dbReference>
<evidence type="ECO:0000259" key="2">
    <source>
        <dbReference type="Pfam" id="PF01206"/>
    </source>
</evidence>
<gene>
    <name evidence="3" type="ORF">SACC_14610</name>
</gene>
<keyword evidence="4" id="KW-1185">Reference proteome</keyword>
<dbReference type="InterPro" id="IPR001455">
    <property type="entry name" value="TusA-like"/>
</dbReference>
<dbReference type="EMBL" id="AP025226">
    <property type="protein sequence ID" value="BDB98444.1"/>
    <property type="molecule type" value="Genomic_DNA"/>
</dbReference>
<dbReference type="Proteomes" id="UP001319921">
    <property type="component" value="Chromosome"/>
</dbReference>
<dbReference type="SUPFAM" id="SSF64307">
    <property type="entry name" value="SirA-like"/>
    <property type="match status" value="1"/>
</dbReference>
<accession>A0AAQ4CRL3</accession>
<evidence type="ECO:0000256" key="1">
    <source>
        <dbReference type="ARBA" id="ARBA00008984"/>
    </source>
</evidence>